<dbReference type="eggNOG" id="arCOG03850">
    <property type="taxonomic scope" value="Archaea"/>
</dbReference>
<dbReference type="Pfam" id="PF13578">
    <property type="entry name" value="Methyltransf_24"/>
    <property type="match status" value="1"/>
</dbReference>
<reference evidence="3 4" key="1">
    <citation type="journal article" date="2008" name="Proc. Natl. Acad. Sci. U.S.A.">
        <title>A korarchaeal genome reveals new insights into the evolution of the Archaea.</title>
        <authorList>
            <person name="Elkins J.G."/>
            <person name="Podar M."/>
            <person name="Graham D.E."/>
            <person name="Makarova K.S."/>
            <person name="Wolf Y."/>
            <person name="Randau L."/>
            <person name="Hedlund B.P."/>
            <person name="Brochier-Armanet C."/>
            <person name="Kunin V."/>
            <person name="Anderson I."/>
            <person name="Lapidus A."/>
            <person name="Goltsman E."/>
            <person name="Barry K."/>
            <person name="Koonin E.V."/>
            <person name="Hugenholtz P."/>
            <person name="Kyrpides N."/>
            <person name="Wanner G."/>
            <person name="Richardson P."/>
            <person name="Keller M."/>
            <person name="Stetter K.O."/>
        </authorList>
    </citation>
    <scope>NUCLEOTIDE SEQUENCE [LARGE SCALE GENOMIC DNA]</scope>
    <source>
        <strain evidence="4">OPF8</strain>
    </source>
</reference>
<accession>B1L559</accession>
<evidence type="ECO:0000313" key="4">
    <source>
        <dbReference type="Proteomes" id="UP000001686"/>
    </source>
</evidence>
<proteinExistence type="predicted"/>
<dbReference type="AlphaFoldDB" id="B1L559"/>
<dbReference type="GO" id="GO:0050650">
    <property type="term" value="P:chondroitin sulfate proteoglycan biosynthetic process"/>
    <property type="evidence" value="ECO:0000318"/>
    <property type="project" value="GO_Central"/>
</dbReference>
<dbReference type="InterPro" id="IPR029063">
    <property type="entry name" value="SAM-dependent_MTases_sf"/>
</dbReference>
<dbReference type="GO" id="GO:0032259">
    <property type="term" value="P:methylation"/>
    <property type="evidence" value="ECO:0007669"/>
    <property type="project" value="UniProtKB-KW"/>
</dbReference>
<dbReference type="PANTHER" id="PTHR40048:SF1">
    <property type="entry name" value="RHAMNOSYL O-METHYLTRANSFERASE"/>
    <property type="match status" value="1"/>
</dbReference>
<dbReference type="SUPFAM" id="SSF53335">
    <property type="entry name" value="S-adenosyl-L-methionine-dependent methyltransferases"/>
    <property type="match status" value="1"/>
</dbReference>
<dbReference type="EnsemblBacteria" id="ACB07588">
    <property type="protein sequence ID" value="ACB07588"/>
    <property type="gene ID" value="Kcr_0841"/>
</dbReference>
<dbReference type="Gene3D" id="3.40.50.150">
    <property type="entry name" value="Vaccinia Virus protein VP39"/>
    <property type="match status" value="1"/>
</dbReference>
<gene>
    <name evidence="3" type="ordered locus">Kcr_0841</name>
</gene>
<keyword evidence="1" id="KW-0489">Methyltransferase</keyword>
<dbReference type="PANTHER" id="PTHR40048">
    <property type="entry name" value="RHAMNOSYL O-METHYLTRANSFERASE"/>
    <property type="match status" value="1"/>
</dbReference>
<dbReference type="HOGENOM" id="CLU_086889_0_0_2"/>
<dbReference type="InParanoid" id="B1L559"/>
<protein>
    <submittedName>
        <fullName evidence="3">O-methyltransferase-like protein</fullName>
    </submittedName>
</protein>
<name>B1L559_KORCO</name>
<evidence type="ECO:0000256" key="2">
    <source>
        <dbReference type="ARBA" id="ARBA00022679"/>
    </source>
</evidence>
<evidence type="ECO:0000313" key="3">
    <source>
        <dbReference type="EMBL" id="ACB07588.1"/>
    </source>
</evidence>
<keyword evidence="4" id="KW-1185">Reference proteome</keyword>
<dbReference type="Proteomes" id="UP000001686">
    <property type="component" value="Chromosome"/>
</dbReference>
<sequence length="198" mass="22555">MDFVFSFKCCGISIEPAQIRYEITKLLEILADLRPKVVLEIGTAGGGTLFLFTRVADTEAKIISIDLPGGPFGGGYPEWRMRLYRAFSRGKQRIYLIRKDSHDPETLEELKRILGGEKIDFLFIDGDHRYEGVRRDFEMYGPLVRKGGIIAFHDIVPGPSELVGGVPKFWSEIKQNFHYKEFVEDWKQGGYGIGVLYV</sequence>
<evidence type="ECO:0000256" key="1">
    <source>
        <dbReference type="ARBA" id="ARBA00022603"/>
    </source>
</evidence>
<dbReference type="EMBL" id="CP000968">
    <property type="protein sequence ID" value="ACB07588.1"/>
    <property type="molecule type" value="Genomic_DNA"/>
</dbReference>
<organism evidence="3 4">
    <name type="scientific">Korarchaeum cryptofilum (strain OPF8)</name>
    <dbReference type="NCBI Taxonomy" id="374847"/>
    <lineage>
        <taxon>Archaea</taxon>
        <taxon>Thermoproteota</taxon>
        <taxon>Candidatus Korarchaeia</taxon>
        <taxon>Candidatus Korarchaeales</taxon>
        <taxon>Candidatus Korarchaeaceae</taxon>
        <taxon>Candidatus Korarchaeum</taxon>
    </lineage>
</organism>
<dbReference type="KEGG" id="kcr:Kcr_0841"/>
<keyword evidence="2" id="KW-0808">Transferase</keyword>
<dbReference type="GO" id="GO:0008168">
    <property type="term" value="F:methyltransferase activity"/>
    <property type="evidence" value="ECO:0007669"/>
    <property type="project" value="UniProtKB-KW"/>
</dbReference>